<evidence type="ECO:0000256" key="5">
    <source>
        <dbReference type="ARBA" id="ARBA00022967"/>
    </source>
</evidence>
<dbReference type="InterPro" id="IPR005893">
    <property type="entry name" value="PotA-like"/>
</dbReference>
<dbReference type="PROSITE" id="PS00211">
    <property type="entry name" value="ABC_TRANSPORTER_1"/>
    <property type="match status" value="1"/>
</dbReference>
<keyword evidence="5 7" id="KW-1278">Translocase</keyword>
<reference evidence="9 10" key="1">
    <citation type="submission" date="2024-09" db="EMBL/GenBank/DDBJ databases">
        <authorList>
            <person name="Sun Q."/>
            <person name="Mori K."/>
        </authorList>
    </citation>
    <scope>NUCLEOTIDE SEQUENCE [LARGE SCALE GENOMIC DNA]</scope>
    <source>
        <strain evidence="9 10">JCM 3143</strain>
    </source>
</reference>
<evidence type="ECO:0000256" key="6">
    <source>
        <dbReference type="ARBA" id="ARBA00023136"/>
    </source>
</evidence>
<keyword evidence="2 7" id="KW-1003">Cell membrane</keyword>
<dbReference type="Pfam" id="PF00005">
    <property type="entry name" value="ABC_tran"/>
    <property type="match status" value="1"/>
</dbReference>
<dbReference type="PROSITE" id="PS50893">
    <property type="entry name" value="ABC_TRANSPORTER_2"/>
    <property type="match status" value="1"/>
</dbReference>
<dbReference type="EMBL" id="JBHMBW010000033">
    <property type="protein sequence ID" value="MFB9627467.1"/>
    <property type="molecule type" value="Genomic_DNA"/>
</dbReference>
<dbReference type="InterPro" id="IPR003439">
    <property type="entry name" value="ABC_transporter-like_ATP-bd"/>
</dbReference>
<keyword evidence="10" id="KW-1185">Reference proteome</keyword>
<comment type="subunit">
    <text evidence="7">The complex is composed of two ATP-binding proteins (PotA), two transmembrane proteins (PotB and PotC) and a solute-binding protein (PotD).</text>
</comment>
<evidence type="ECO:0000256" key="7">
    <source>
        <dbReference type="RuleBase" id="RU364083"/>
    </source>
</evidence>
<organism evidence="9 10">
    <name type="scientific">Nonomuraea helvata</name>
    <dbReference type="NCBI Taxonomy" id="37484"/>
    <lineage>
        <taxon>Bacteria</taxon>
        <taxon>Bacillati</taxon>
        <taxon>Actinomycetota</taxon>
        <taxon>Actinomycetes</taxon>
        <taxon>Streptosporangiales</taxon>
        <taxon>Streptosporangiaceae</taxon>
        <taxon>Nonomuraea</taxon>
    </lineage>
</organism>
<evidence type="ECO:0000256" key="2">
    <source>
        <dbReference type="ARBA" id="ARBA00022475"/>
    </source>
</evidence>
<sequence>MAEMRGAAVRLVGVSKRYADHQPPAVDDVHLEIGAGEFMTLLGPSGSGKSTTLNMIAGFERLTAGDIIIDGVRVASLPPYKRDLGMVFQHYALFPHMTVAQNVAFPLEQRNVGRPEARRRVADVLELVGLEHLGDRLPGQISGGQAQRVALARAVVFEPHVLLMDEPLGALDKKMREQLQGEIARMHRELGITFVFVTHDQEEALALSDRIAVFDRGRIAQVDTPRELYARPSSLFVADFLGESNVFTGTISQRHGRMSLVGEGYELRTDDDGARLVGTAGAVVVRPERTRLSVDDVPVEHGVNAMTATVTGIVYQGASRKVAFRTEAGTSGSAREPAGGESAARPGDLVTVWWRVADGVVVPAHGAPAAEPSGVALAEPR</sequence>
<evidence type="ECO:0000313" key="10">
    <source>
        <dbReference type="Proteomes" id="UP001589532"/>
    </source>
</evidence>
<evidence type="ECO:0000256" key="3">
    <source>
        <dbReference type="ARBA" id="ARBA00022741"/>
    </source>
</evidence>
<dbReference type="PANTHER" id="PTHR42781:SF4">
    <property type="entry name" value="SPERMIDINE_PUTRESCINE IMPORT ATP-BINDING PROTEIN POTA"/>
    <property type="match status" value="1"/>
</dbReference>
<gene>
    <name evidence="7" type="primary">potA</name>
    <name evidence="9" type="ORF">ACFFSA_30675</name>
</gene>
<keyword evidence="1 7" id="KW-0813">Transport</keyword>
<accession>A0ABV5S712</accession>
<keyword evidence="6 7" id="KW-0472">Membrane</keyword>
<dbReference type="Pfam" id="PF08402">
    <property type="entry name" value="TOBE_2"/>
    <property type="match status" value="1"/>
</dbReference>
<proteinExistence type="inferred from homology"/>
<dbReference type="InterPro" id="IPR017871">
    <property type="entry name" value="ABC_transporter-like_CS"/>
</dbReference>
<dbReference type="NCBIfam" id="TIGR01187">
    <property type="entry name" value="potA"/>
    <property type="match status" value="1"/>
</dbReference>
<dbReference type="GO" id="GO:0005524">
    <property type="term" value="F:ATP binding"/>
    <property type="evidence" value="ECO:0007669"/>
    <property type="project" value="UniProtKB-KW"/>
</dbReference>
<dbReference type="RefSeq" id="WP_344987445.1">
    <property type="nucleotide sequence ID" value="NZ_BAAAXV010000001.1"/>
</dbReference>
<dbReference type="Gene3D" id="3.40.50.300">
    <property type="entry name" value="P-loop containing nucleotide triphosphate hydrolases"/>
    <property type="match status" value="1"/>
</dbReference>
<dbReference type="Proteomes" id="UP001589532">
    <property type="component" value="Unassembled WGS sequence"/>
</dbReference>
<dbReference type="EC" id="7.6.2.11" evidence="7"/>
<evidence type="ECO:0000256" key="1">
    <source>
        <dbReference type="ARBA" id="ARBA00022448"/>
    </source>
</evidence>
<dbReference type="InterPro" id="IPR013611">
    <property type="entry name" value="Transp-assoc_OB_typ2"/>
</dbReference>
<dbReference type="SUPFAM" id="SSF52540">
    <property type="entry name" value="P-loop containing nucleoside triphosphate hydrolases"/>
    <property type="match status" value="1"/>
</dbReference>
<keyword evidence="3 7" id="KW-0547">Nucleotide-binding</keyword>
<dbReference type="InterPro" id="IPR008995">
    <property type="entry name" value="Mo/tungstate-bd_C_term_dom"/>
</dbReference>
<name>A0ABV5S712_9ACTN</name>
<protein>
    <recommendedName>
        <fullName evidence="7">Spermidine/putrescine import ATP-binding protein PotA</fullName>
        <ecNumber evidence="7">7.6.2.11</ecNumber>
    </recommendedName>
</protein>
<comment type="similarity">
    <text evidence="7">Belongs to the ABC transporter superfamily. Spermidine/putrescine importer (TC 3.A.1.11.1) family.</text>
</comment>
<evidence type="ECO:0000256" key="4">
    <source>
        <dbReference type="ARBA" id="ARBA00022840"/>
    </source>
</evidence>
<comment type="catalytic activity">
    <reaction evidence="7">
        <text>ATP + H2O + polyamine-[polyamine-binding protein]Side 1 = ADP + phosphate + polyamineSide 2 + [polyamine-binding protein]Side 1.</text>
        <dbReference type="EC" id="7.6.2.11"/>
    </reaction>
</comment>
<dbReference type="InterPro" id="IPR027417">
    <property type="entry name" value="P-loop_NTPase"/>
</dbReference>
<dbReference type="InterPro" id="IPR050093">
    <property type="entry name" value="ABC_SmlMolc_Importer"/>
</dbReference>
<dbReference type="InterPro" id="IPR003593">
    <property type="entry name" value="AAA+_ATPase"/>
</dbReference>
<dbReference type="PANTHER" id="PTHR42781">
    <property type="entry name" value="SPERMIDINE/PUTRESCINE IMPORT ATP-BINDING PROTEIN POTA"/>
    <property type="match status" value="1"/>
</dbReference>
<dbReference type="Gene3D" id="2.40.50.100">
    <property type="match status" value="1"/>
</dbReference>
<comment type="caution">
    <text evidence="9">The sequence shown here is derived from an EMBL/GenBank/DDBJ whole genome shotgun (WGS) entry which is preliminary data.</text>
</comment>
<feature type="domain" description="ABC transporter" evidence="8">
    <location>
        <begin position="9"/>
        <end position="241"/>
    </location>
</feature>
<keyword evidence="4 7" id="KW-0067">ATP-binding</keyword>
<evidence type="ECO:0000313" key="9">
    <source>
        <dbReference type="EMBL" id="MFB9627467.1"/>
    </source>
</evidence>
<evidence type="ECO:0000259" key="8">
    <source>
        <dbReference type="PROSITE" id="PS50893"/>
    </source>
</evidence>
<comment type="function">
    <text evidence="7">Part of the ABC transporter complex PotABCD involved in spermidine/putrescine import. Responsible for energy coupling to the transport system.</text>
</comment>
<dbReference type="SUPFAM" id="SSF50331">
    <property type="entry name" value="MOP-like"/>
    <property type="match status" value="1"/>
</dbReference>
<dbReference type="SMART" id="SM00382">
    <property type="entry name" value="AAA"/>
    <property type="match status" value="1"/>
</dbReference>